<dbReference type="InterPro" id="IPR003741">
    <property type="entry name" value="LUD_dom"/>
</dbReference>
<dbReference type="Pfam" id="PF02589">
    <property type="entry name" value="LUD_dom"/>
    <property type="match status" value="1"/>
</dbReference>
<dbReference type="AlphaFoldDB" id="A0A5K7ZX70"/>
<accession>A0A5K7ZX70</accession>
<evidence type="ECO:0000313" key="2">
    <source>
        <dbReference type="EMBL" id="BBO84766.1"/>
    </source>
</evidence>
<dbReference type="Proteomes" id="UP000425960">
    <property type="component" value="Chromosome"/>
</dbReference>
<proteinExistence type="predicted"/>
<dbReference type="EMBL" id="AP021876">
    <property type="protein sequence ID" value="BBO84766.1"/>
    <property type="molecule type" value="Genomic_DNA"/>
</dbReference>
<dbReference type="PANTHER" id="PTHR36179:SF2">
    <property type="entry name" value="LUD DOMAIN-CONTAINING PROTEIN"/>
    <property type="match status" value="1"/>
</dbReference>
<dbReference type="Gene3D" id="3.40.50.10420">
    <property type="entry name" value="NagB/RpiA/CoA transferase-like"/>
    <property type="match status" value="1"/>
</dbReference>
<dbReference type="PANTHER" id="PTHR36179">
    <property type="entry name" value="LUD_DOM DOMAIN-CONTAINING PROTEIN"/>
    <property type="match status" value="1"/>
</dbReference>
<dbReference type="PIRSF" id="PIRSF020269">
    <property type="entry name" value="DUF1121"/>
    <property type="match status" value="1"/>
</dbReference>
<gene>
    <name evidence="2" type="ORF">DSCO28_53320</name>
</gene>
<dbReference type="InterPro" id="IPR009501">
    <property type="entry name" value="UCP020269"/>
</dbReference>
<organism evidence="2 3">
    <name type="scientific">Desulfosarcina ovata subsp. sediminis</name>
    <dbReference type="NCBI Taxonomy" id="885957"/>
    <lineage>
        <taxon>Bacteria</taxon>
        <taxon>Pseudomonadati</taxon>
        <taxon>Thermodesulfobacteriota</taxon>
        <taxon>Desulfobacteria</taxon>
        <taxon>Desulfobacterales</taxon>
        <taxon>Desulfosarcinaceae</taxon>
        <taxon>Desulfosarcina</taxon>
    </lineage>
</organism>
<evidence type="ECO:0000259" key="1">
    <source>
        <dbReference type="Pfam" id="PF02589"/>
    </source>
</evidence>
<dbReference type="KEGG" id="dov:DSCO28_53320"/>
<name>A0A5K7ZX70_9BACT</name>
<dbReference type="InterPro" id="IPR024185">
    <property type="entry name" value="FTHF_cligase-like_sf"/>
</dbReference>
<protein>
    <recommendedName>
        <fullName evidence="1">LUD domain-containing protein</fullName>
    </recommendedName>
</protein>
<reference evidence="2 3" key="1">
    <citation type="submission" date="2019-11" db="EMBL/GenBank/DDBJ databases">
        <title>Comparative genomics of hydrocarbon-degrading Desulfosarcina strains.</title>
        <authorList>
            <person name="Watanabe M."/>
            <person name="Kojima H."/>
            <person name="Fukui M."/>
        </authorList>
    </citation>
    <scope>NUCLEOTIDE SEQUENCE [LARGE SCALE GENOMIC DNA]</scope>
    <source>
        <strain evidence="2 3">28bB2T</strain>
    </source>
</reference>
<sequence>MDNPIPTYWTIRLQRVQKALEANNFDVYIADNKDMAKKLAYDTIIPAMAPKTISWGGSITFVGTRLYEALKNDPRYTVLDTYDKGLSPEQSVQLRREALLVDLFISGTNAVTETGHLVNLDMIGNRVAALTFGPKHVLLFIGRNKLVADQAAAMARIKNYAAPVNVMRLEKKSPCGKTGRCENCSSPDRICNTWTITEKSFPKQRIKIVLINEDMGF</sequence>
<evidence type="ECO:0000313" key="3">
    <source>
        <dbReference type="Proteomes" id="UP000425960"/>
    </source>
</evidence>
<dbReference type="RefSeq" id="WP_155324585.1">
    <property type="nucleotide sequence ID" value="NZ_AP021876.1"/>
</dbReference>
<feature type="domain" description="LUD" evidence="1">
    <location>
        <begin position="13"/>
        <end position="211"/>
    </location>
</feature>